<evidence type="ECO:0000313" key="9">
    <source>
        <dbReference type="Proteomes" id="UP000029278"/>
    </source>
</evidence>
<evidence type="ECO:0000256" key="5">
    <source>
        <dbReference type="ARBA" id="ARBA00023136"/>
    </source>
</evidence>
<feature type="domain" description="ABC-2 type transporter transmembrane" evidence="7">
    <location>
        <begin position="21"/>
        <end position="364"/>
    </location>
</feature>
<feature type="transmembrane region" description="Helical" evidence="6">
    <location>
        <begin position="173"/>
        <end position="196"/>
    </location>
</feature>
<keyword evidence="2" id="KW-1003">Cell membrane</keyword>
<evidence type="ECO:0000259" key="7">
    <source>
        <dbReference type="Pfam" id="PF12698"/>
    </source>
</evidence>
<feature type="transmembrane region" description="Helical" evidence="6">
    <location>
        <begin position="208"/>
        <end position="225"/>
    </location>
</feature>
<feature type="transmembrane region" description="Helical" evidence="6">
    <location>
        <begin position="231"/>
        <end position="249"/>
    </location>
</feature>
<dbReference type="Pfam" id="PF12698">
    <property type="entry name" value="ABC2_membrane_3"/>
    <property type="match status" value="1"/>
</dbReference>
<comment type="subcellular location">
    <subcellularLocation>
        <location evidence="1">Cell membrane</location>
        <topology evidence="1">Multi-pass membrane protein</topology>
    </subcellularLocation>
</comment>
<dbReference type="GO" id="GO:0005886">
    <property type="term" value="C:plasma membrane"/>
    <property type="evidence" value="ECO:0007669"/>
    <property type="project" value="UniProtKB-SubCell"/>
</dbReference>
<dbReference type="GeneID" id="77011937"/>
<evidence type="ECO:0000256" key="6">
    <source>
        <dbReference type="SAM" id="Phobius"/>
    </source>
</evidence>
<dbReference type="PANTHER" id="PTHR30294">
    <property type="entry name" value="MEMBRANE COMPONENT OF ABC TRANSPORTER YHHJ-RELATED"/>
    <property type="match status" value="1"/>
</dbReference>
<sequence length="377" mass="42613">MLKGTKAIVWKDLKMTWRNPSLMVLSIIVPVVFVFLYSLITQVSATNPVVIARESEGEFSDRFVRMLTDMSSVDGPYFIVQTTDPDEAFRRYENGEAEALIEIPAAFDQDLKQRTSAPEVKLYVHNINSDATKNFQIRLSHAIYLFQQATAPEHNIEIVQQYAKFPRDVSMKLYISIGLLMFAVSYTSMVNTGMLIAREWEERTSKEIVLTSIGFLPFVLGKWITAFLQTLISVLFVLGIMSVTLSFPVTRMAPVLWFWIALLFLFGGAVGSMLGVWLRKSMPIITLSAVIGIFLYLVCGNESSIRGFAYGGPVEWLWRLSSRIPVSDVVENMRNTFLASAAAYEFKGLLFMLALTALFVFMAVFRLKRNLSYSQGQ</sequence>
<dbReference type="GO" id="GO:0140359">
    <property type="term" value="F:ABC-type transporter activity"/>
    <property type="evidence" value="ECO:0007669"/>
    <property type="project" value="InterPro"/>
</dbReference>
<dbReference type="PANTHER" id="PTHR30294:SF29">
    <property type="entry name" value="MULTIDRUG ABC TRANSPORTER PERMEASE YBHS-RELATED"/>
    <property type="match status" value="1"/>
</dbReference>
<dbReference type="STRING" id="44252.DJ90_5790"/>
<evidence type="ECO:0000256" key="1">
    <source>
        <dbReference type="ARBA" id="ARBA00004651"/>
    </source>
</evidence>
<feature type="transmembrane region" description="Helical" evidence="6">
    <location>
        <begin position="256"/>
        <end position="276"/>
    </location>
</feature>
<dbReference type="RefSeq" id="WP_036620482.1">
    <property type="nucleotide sequence ID" value="NZ_JAKOBR010000174.1"/>
</dbReference>
<dbReference type="EMBL" id="JMQA01000013">
    <property type="protein sequence ID" value="KFN11082.1"/>
    <property type="molecule type" value="Genomic_DNA"/>
</dbReference>
<protein>
    <submittedName>
        <fullName evidence="8">ABC-2 type transporter family protein</fullName>
    </submittedName>
</protein>
<feature type="transmembrane region" description="Helical" evidence="6">
    <location>
        <begin position="348"/>
        <end position="367"/>
    </location>
</feature>
<dbReference type="InterPro" id="IPR013525">
    <property type="entry name" value="ABC2_TM"/>
</dbReference>
<comment type="caution">
    <text evidence="8">The sequence shown here is derived from an EMBL/GenBank/DDBJ whole genome shotgun (WGS) entry which is preliminary data.</text>
</comment>
<keyword evidence="9" id="KW-1185">Reference proteome</keyword>
<name>A0A090ZKH0_PAEMA</name>
<keyword evidence="4 6" id="KW-1133">Transmembrane helix</keyword>
<gene>
    <name evidence="8" type="ORF">DJ90_5790</name>
</gene>
<evidence type="ECO:0000256" key="4">
    <source>
        <dbReference type="ARBA" id="ARBA00022989"/>
    </source>
</evidence>
<evidence type="ECO:0000313" key="8">
    <source>
        <dbReference type="EMBL" id="KFN11082.1"/>
    </source>
</evidence>
<reference evidence="8 9" key="1">
    <citation type="submission" date="2014-04" db="EMBL/GenBank/DDBJ databases">
        <authorList>
            <person name="Bishop-Lilly K.A."/>
            <person name="Broomall S.M."/>
            <person name="Chain P.S."/>
            <person name="Chertkov O."/>
            <person name="Coyne S.R."/>
            <person name="Daligault H.E."/>
            <person name="Davenport K.W."/>
            <person name="Erkkila T."/>
            <person name="Frey K.G."/>
            <person name="Gibbons H.S."/>
            <person name="Gu W."/>
            <person name="Jaissle J."/>
            <person name="Johnson S.L."/>
            <person name="Koroleva G.I."/>
            <person name="Ladner J.T."/>
            <person name="Lo C.-C."/>
            <person name="Minogue T.D."/>
            <person name="Munk C."/>
            <person name="Palacios G.F."/>
            <person name="Redden C.L."/>
            <person name="Rosenzweig C.N."/>
            <person name="Scholz M.B."/>
            <person name="Teshima H."/>
            <person name="Xu Y."/>
        </authorList>
    </citation>
    <scope>NUCLEOTIDE SEQUENCE [LARGE SCALE GENOMIC DNA]</scope>
    <source>
        <strain evidence="8 9">8244</strain>
    </source>
</reference>
<evidence type="ECO:0000256" key="3">
    <source>
        <dbReference type="ARBA" id="ARBA00022692"/>
    </source>
</evidence>
<feature type="transmembrane region" description="Helical" evidence="6">
    <location>
        <begin position="21"/>
        <end position="40"/>
    </location>
</feature>
<dbReference type="InterPro" id="IPR051449">
    <property type="entry name" value="ABC-2_transporter_component"/>
</dbReference>
<organism evidence="8 9">
    <name type="scientific">Paenibacillus macerans</name>
    <name type="common">Bacillus macerans</name>
    <dbReference type="NCBI Taxonomy" id="44252"/>
    <lineage>
        <taxon>Bacteria</taxon>
        <taxon>Bacillati</taxon>
        <taxon>Bacillota</taxon>
        <taxon>Bacilli</taxon>
        <taxon>Bacillales</taxon>
        <taxon>Paenibacillaceae</taxon>
        <taxon>Paenibacillus</taxon>
    </lineage>
</organism>
<dbReference type="Proteomes" id="UP000029278">
    <property type="component" value="Unassembled WGS sequence"/>
</dbReference>
<feature type="transmembrane region" description="Helical" evidence="6">
    <location>
        <begin position="282"/>
        <end position="299"/>
    </location>
</feature>
<accession>A0A090ZKH0</accession>
<dbReference type="OrthoDB" id="5170073at2"/>
<keyword evidence="5 6" id="KW-0472">Membrane</keyword>
<dbReference type="PATRIC" id="fig|44252.3.peg.939"/>
<dbReference type="HOGENOM" id="CLU_749307_0_0_9"/>
<dbReference type="Gene3D" id="3.40.1710.10">
    <property type="entry name" value="abc type-2 transporter like domain"/>
    <property type="match status" value="1"/>
</dbReference>
<proteinExistence type="predicted"/>
<dbReference type="AlphaFoldDB" id="A0A090ZKH0"/>
<keyword evidence="3 6" id="KW-0812">Transmembrane</keyword>
<evidence type="ECO:0000256" key="2">
    <source>
        <dbReference type="ARBA" id="ARBA00022475"/>
    </source>
</evidence>